<dbReference type="CDD" id="cd02440">
    <property type="entry name" value="AdoMet_MTases"/>
    <property type="match status" value="1"/>
</dbReference>
<dbReference type="Proteomes" id="UP000321863">
    <property type="component" value="Unassembled WGS sequence"/>
</dbReference>
<keyword evidence="2 3" id="KW-0808">Transferase</keyword>
<gene>
    <name evidence="3" type="ORF">CHA01nite_30520</name>
</gene>
<dbReference type="EMBL" id="BJYJ01000021">
    <property type="protein sequence ID" value="GEN77312.1"/>
    <property type="molecule type" value="Genomic_DNA"/>
</dbReference>
<dbReference type="InterPro" id="IPR029063">
    <property type="entry name" value="SAM-dependent_MTases_sf"/>
</dbReference>
<name>A0A511YQ39_9FLAO</name>
<dbReference type="GO" id="GO:0008168">
    <property type="term" value="F:methyltransferase activity"/>
    <property type="evidence" value="ECO:0007669"/>
    <property type="project" value="UniProtKB-KW"/>
</dbReference>
<accession>A0A511YQ39</accession>
<dbReference type="SUPFAM" id="SSF53335">
    <property type="entry name" value="S-adenosyl-L-methionine-dependent methyltransferases"/>
    <property type="match status" value="1"/>
</dbReference>
<organism evidence="3 4">
    <name type="scientific">Chryseobacterium hagamense</name>
    <dbReference type="NCBI Taxonomy" id="395935"/>
    <lineage>
        <taxon>Bacteria</taxon>
        <taxon>Pseudomonadati</taxon>
        <taxon>Bacteroidota</taxon>
        <taxon>Flavobacteriia</taxon>
        <taxon>Flavobacteriales</taxon>
        <taxon>Weeksellaceae</taxon>
        <taxon>Chryseobacterium group</taxon>
        <taxon>Chryseobacterium</taxon>
    </lineage>
</organism>
<sequence length="205" mass="23502">MSLPTYNPTTMYRIISGKWKAKKIAAPKNFDVRPTTDFAKEALFSILENTYDMQSVSVLDLFAGIGSISFEFASRGCGDITSVEMNPKHTSFLNTTASELGFSLQVNVQRGDVFDWLKKFRNRKSFEIVFSDAPFEMEEKKYQEIISLVLNNKYLKENGILVVEHQSRMKFDHPNLMDTRKYGNVSFSFFRPNKEEDATAIATEE</sequence>
<keyword evidence="1 3" id="KW-0489">Methyltransferase</keyword>
<dbReference type="AlphaFoldDB" id="A0A511YQ39"/>
<dbReference type="PANTHER" id="PTHR43542:SF1">
    <property type="entry name" value="METHYLTRANSFERASE"/>
    <property type="match status" value="1"/>
</dbReference>
<keyword evidence="4" id="KW-1185">Reference proteome</keyword>
<dbReference type="PANTHER" id="PTHR43542">
    <property type="entry name" value="METHYLTRANSFERASE"/>
    <property type="match status" value="1"/>
</dbReference>
<proteinExistence type="predicted"/>
<comment type="caution">
    <text evidence="3">The sequence shown here is derived from an EMBL/GenBank/DDBJ whole genome shotgun (WGS) entry which is preliminary data.</text>
</comment>
<evidence type="ECO:0000256" key="2">
    <source>
        <dbReference type="ARBA" id="ARBA00022679"/>
    </source>
</evidence>
<dbReference type="Pfam" id="PF03602">
    <property type="entry name" value="Cons_hypoth95"/>
    <property type="match status" value="1"/>
</dbReference>
<dbReference type="PIRSF" id="PIRSF004553">
    <property type="entry name" value="CHP00095"/>
    <property type="match status" value="1"/>
</dbReference>
<evidence type="ECO:0000313" key="3">
    <source>
        <dbReference type="EMBL" id="GEN77312.1"/>
    </source>
</evidence>
<dbReference type="InterPro" id="IPR004398">
    <property type="entry name" value="RNA_MeTrfase_RsmD"/>
</dbReference>
<dbReference type="Gene3D" id="3.40.50.150">
    <property type="entry name" value="Vaccinia Virus protein VP39"/>
    <property type="match status" value="1"/>
</dbReference>
<protein>
    <submittedName>
        <fullName evidence="3">Methyltransferase</fullName>
    </submittedName>
</protein>
<evidence type="ECO:0000256" key="1">
    <source>
        <dbReference type="ARBA" id="ARBA00022603"/>
    </source>
</evidence>
<evidence type="ECO:0000313" key="4">
    <source>
        <dbReference type="Proteomes" id="UP000321863"/>
    </source>
</evidence>
<reference evidence="3 4" key="1">
    <citation type="submission" date="2019-07" db="EMBL/GenBank/DDBJ databases">
        <title>Whole genome shotgun sequence of Chryseobacterium hagamense NBRC 105253.</title>
        <authorList>
            <person name="Hosoyama A."/>
            <person name="Uohara A."/>
            <person name="Ohji S."/>
            <person name="Ichikawa N."/>
        </authorList>
    </citation>
    <scope>NUCLEOTIDE SEQUENCE [LARGE SCALE GENOMIC DNA]</scope>
    <source>
        <strain evidence="3 4">NBRC 105253</strain>
    </source>
</reference>
<dbReference type="GO" id="GO:0031167">
    <property type="term" value="P:rRNA methylation"/>
    <property type="evidence" value="ECO:0007669"/>
    <property type="project" value="InterPro"/>
</dbReference>